<dbReference type="STRING" id="307972.A0A2G8L5R1"/>
<reference evidence="2 3" key="1">
    <citation type="journal article" date="2017" name="PLoS Biol.">
        <title>The sea cucumber genome provides insights into morphological evolution and visceral regeneration.</title>
        <authorList>
            <person name="Zhang X."/>
            <person name="Sun L."/>
            <person name="Yuan J."/>
            <person name="Sun Y."/>
            <person name="Gao Y."/>
            <person name="Zhang L."/>
            <person name="Li S."/>
            <person name="Dai H."/>
            <person name="Hamel J.F."/>
            <person name="Liu C."/>
            <person name="Yu Y."/>
            <person name="Liu S."/>
            <person name="Lin W."/>
            <person name="Guo K."/>
            <person name="Jin S."/>
            <person name="Xu P."/>
            <person name="Storey K.B."/>
            <person name="Huan P."/>
            <person name="Zhang T."/>
            <person name="Zhou Y."/>
            <person name="Zhang J."/>
            <person name="Lin C."/>
            <person name="Li X."/>
            <person name="Xing L."/>
            <person name="Huo D."/>
            <person name="Sun M."/>
            <person name="Wang L."/>
            <person name="Mercier A."/>
            <person name="Li F."/>
            <person name="Yang H."/>
            <person name="Xiang J."/>
        </authorList>
    </citation>
    <scope>NUCLEOTIDE SEQUENCE [LARGE SCALE GENOMIC DNA]</scope>
    <source>
        <strain evidence="2">Shaxun</strain>
        <tissue evidence="2">Muscle</tissue>
    </source>
</reference>
<name>A0A2G8L5R1_STIJA</name>
<evidence type="ECO:0000313" key="2">
    <source>
        <dbReference type="EMBL" id="PIK55619.1"/>
    </source>
</evidence>
<dbReference type="GO" id="GO:0019185">
    <property type="term" value="C:snRNA-activating protein complex"/>
    <property type="evidence" value="ECO:0007669"/>
    <property type="project" value="TreeGrafter"/>
</dbReference>
<dbReference type="InterPro" id="IPR019188">
    <property type="entry name" value="SNAPC1"/>
</dbReference>
<dbReference type="PANTHER" id="PTHR15131">
    <property type="entry name" value="SMALL NUCLEAR RNA ACTIVATING COMPLEX, POLYPEPTIDE 1"/>
    <property type="match status" value="1"/>
</dbReference>
<dbReference type="OrthoDB" id="10069122at2759"/>
<sequence>MHDLLRIRTNSTVNLNPGVPLILVKECYPYFIIPRLLGTQNCKSPFFYARQIKHSTCDLYFKISREGELSKESGLKIMEHKREFTEEAFRLAVAYLSPPFDFQQRTGGLYLMYAFYSTQRYQPKLKIRLSLQQWEHLKDIELEFKNQGHLDAAYILMKLKAAKAFIFAYSSKQFCFHKGYVEESSDKMVAEMQRDIEQAFPEDLLRKLHETHHKYQLLKSQLGISENLNHVTSSMAEVIAQRFQDIDGEEDKNGNSSKRSSRSERVAQLKAKSFSFMVDPEEQAASQPSSADDGENPSSSRSKSTVSGTSGRRRAKVPVDPDSRPLVDKLMPVLQKYNISESEDDGMYL</sequence>
<dbReference type="Pfam" id="PF09808">
    <property type="entry name" value="SNAPC1"/>
    <property type="match status" value="1"/>
</dbReference>
<dbReference type="GO" id="GO:0042796">
    <property type="term" value="P:snRNA transcription by RNA polymerase III"/>
    <property type="evidence" value="ECO:0007669"/>
    <property type="project" value="TreeGrafter"/>
</dbReference>
<feature type="compositionally biased region" description="Basic and acidic residues" evidence="1">
    <location>
        <begin position="317"/>
        <end position="327"/>
    </location>
</feature>
<feature type="region of interest" description="Disordered" evidence="1">
    <location>
        <begin position="246"/>
        <end position="265"/>
    </location>
</feature>
<feature type="region of interest" description="Disordered" evidence="1">
    <location>
        <begin position="276"/>
        <end position="327"/>
    </location>
</feature>
<keyword evidence="3" id="KW-1185">Reference proteome</keyword>
<organism evidence="2 3">
    <name type="scientific">Stichopus japonicus</name>
    <name type="common">Sea cucumber</name>
    <dbReference type="NCBI Taxonomy" id="307972"/>
    <lineage>
        <taxon>Eukaryota</taxon>
        <taxon>Metazoa</taxon>
        <taxon>Echinodermata</taxon>
        <taxon>Eleutherozoa</taxon>
        <taxon>Echinozoa</taxon>
        <taxon>Holothuroidea</taxon>
        <taxon>Aspidochirotacea</taxon>
        <taxon>Aspidochirotida</taxon>
        <taxon>Stichopodidae</taxon>
        <taxon>Apostichopus</taxon>
    </lineage>
</organism>
<dbReference type="EMBL" id="MRZV01000208">
    <property type="protein sequence ID" value="PIK55619.1"/>
    <property type="molecule type" value="Genomic_DNA"/>
</dbReference>
<dbReference type="GO" id="GO:0042795">
    <property type="term" value="P:snRNA transcription by RNA polymerase II"/>
    <property type="evidence" value="ECO:0007669"/>
    <property type="project" value="TreeGrafter"/>
</dbReference>
<comment type="caution">
    <text evidence="2">The sequence shown here is derived from an EMBL/GenBank/DDBJ whole genome shotgun (WGS) entry which is preliminary data.</text>
</comment>
<gene>
    <name evidence="2" type="ORF">BSL78_07471</name>
</gene>
<protein>
    <submittedName>
        <fullName evidence="2">Putative snRNA-activating protein complex subunit 1</fullName>
    </submittedName>
</protein>
<dbReference type="PANTHER" id="PTHR15131:SF3">
    <property type="entry name" value="SNRNA-ACTIVATING PROTEIN COMPLEX SUBUNIT 1"/>
    <property type="match status" value="1"/>
</dbReference>
<dbReference type="AlphaFoldDB" id="A0A2G8L5R1"/>
<dbReference type="GO" id="GO:0043565">
    <property type="term" value="F:sequence-specific DNA binding"/>
    <property type="evidence" value="ECO:0007669"/>
    <property type="project" value="TreeGrafter"/>
</dbReference>
<accession>A0A2G8L5R1</accession>
<dbReference type="Proteomes" id="UP000230750">
    <property type="component" value="Unassembled WGS sequence"/>
</dbReference>
<evidence type="ECO:0000313" key="3">
    <source>
        <dbReference type="Proteomes" id="UP000230750"/>
    </source>
</evidence>
<evidence type="ECO:0000256" key="1">
    <source>
        <dbReference type="SAM" id="MobiDB-lite"/>
    </source>
</evidence>
<proteinExistence type="predicted"/>
<feature type="compositionally biased region" description="Low complexity" evidence="1">
    <location>
        <begin position="298"/>
        <end position="310"/>
    </location>
</feature>